<dbReference type="PROSITE" id="PS50297">
    <property type="entry name" value="ANK_REP_REGION"/>
    <property type="match status" value="2"/>
</dbReference>
<dbReference type="Pfam" id="PF00023">
    <property type="entry name" value="Ank"/>
    <property type="match status" value="2"/>
</dbReference>
<evidence type="ECO:0000256" key="4">
    <source>
        <dbReference type="SAM" id="MobiDB-lite"/>
    </source>
</evidence>
<dbReference type="InterPro" id="IPR036770">
    <property type="entry name" value="Ankyrin_rpt-contain_sf"/>
</dbReference>
<dbReference type="AlphaFoldDB" id="A0AAN9BLT0"/>
<dbReference type="Pfam" id="PF07525">
    <property type="entry name" value="SOCS_box"/>
    <property type="match status" value="1"/>
</dbReference>
<dbReference type="InterPro" id="IPR002110">
    <property type="entry name" value="Ankyrin_rpt"/>
</dbReference>
<evidence type="ECO:0000256" key="2">
    <source>
        <dbReference type="ARBA" id="ARBA00023043"/>
    </source>
</evidence>
<sequence>MAECVGRRSKKKKNGNTDQQEEADSSPEHEAEVVTFSDKEILKFLIAAQSEDVETLEYYLESGMPVDTECLMFSDTALFKACRTGSVEAARLLLHWGANMGKSTDSGETALHIAVKNRQPGILNLLFSHGASPDVKALHEQITPLMIAASMSNTTILKLLIAAGSNLDLRDASGMCALHYCFNYYQERPQFVTHSVDCVKLLVAAGANLHIRDSLGKFPLTRAIEKLNMRGIKFFLAQNCEPNYQLTRSQLVKRLPPVAFALSIGNLRLANLLWLAGSSCDGAFSAYAANIPWRKDLNMKMCAFYQPRSLKEASRKTVRDELRACGGVGQKLYEIVEELCIPTTLKDFLLLKDLL</sequence>
<feature type="repeat" description="ANK" evidence="3">
    <location>
        <begin position="140"/>
        <end position="172"/>
    </location>
</feature>
<keyword evidence="2 3" id="KW-0040">ANK repeat</keyword>
<accession>A0AAN9BLT0</accession>
<dbReference type="Pfam" id="PF12796">
    <property type="entry name" value="Ank_2"/>
    <property type="match status" value="1"/>
</dbReference>
<evidence type="ECO:0000313" key="6">
    <source>
        <dbReference type="EMBL" id="KAK7107304.1"/>
    </source>
</evidence>
<keyword evidence="1" id="KW-0677">Repeat</keyword>
<dbReference type="Gene3D" id="1.25.40.20">
    <property type="entry name" value="Ankyrin repeat-containing domain"/>
    <property type="match status" value="2"/>
</dbReference>
<feature type="repeat" description="ANK" evidence="3">
    <location>
        <begin position="106"/>
        <end position="138"/>
    </location>
</feature>
<protein>
    <recommendedName>
        <fullName evidence="5">SOCS box domain-containing protein</fullName>
    </recommendedName>
</protein>
<dbReference type="PROSITE" id="PS50088">
    <property type="entry name" value="ANK_REPEAT"/>
    <property type="match status" value="2"/>
</dbReference>
<dbReference type="SMART" id="SM00248">
    <property type="entry name" value="ANK"/>
    <property type="match status" value="5"/>
</dbReference>
<proteinExistence type="predicted"/>
<organism evidence="6 7">
    <name type="scientific">Littorina saxatilis</name>
    <dbReference type="NCBI Taxonomy" id="31220"/>
    <lineage>
        <taxon>Eukaryota</taxon>
        <taxon>Metazoa</taxon>
        <taxon>Spiralia</taxon>
        <taxon>Lophotrochozoa</taxon>
        <taxon>Mollusca</taxon>
        <taxon>Gastropoda</taxon>
        <taxon>Caenogastropoda</taxon>
        <taxon>Littorinimorpha</taxon>
        <taxon>Littorinoidea</taxon>
        <taxon>Littorinidae</taxon>
        <taxon>Littorina</taxon>
    </lineage>
</organism>
<evidence type="ECO:0000256" key="1">
    <source>
        <dbReference type="ARBA" id="ARBA00022737"/>
    </source>
</evidence>
<feature type="domain" description="SOCS box" evidence="5">
    <location>
        <begin position="307"/>
        <end position="352"/>
    </location>
</feature>
<dbReference type="SMART" id="SM00969">
    <property type="entry name" value="SOCS_box"/>
    <property type="match status" value="1"/>
</dbReference>
<dbReference type="SUPFAM" id="SSF48403">
    <property type="entry name" value="Ankyrin repeat"/>
    <property type="match status" value="1"/>
</dbReference>
<name>A0AAN9BLT0_9CAEN</name>
<dbReference type="InterPro" id="IPR050776">
    <property type="entry name" value="Ank_Repeat/CDKN_Inhibitor"/>
</dbReference>
<dbReference type="EMBL" id="JBAMIC010000004">
    <property type="protein sequence ID" value="KAK7107304.1"/>
    <property type="molecule type" value="Genomic_DNA"/>
</dbReference>
<gene>
    <name evidence="6" type="ORF">V1264_015251</name>
</gene>
<reference evidence="6 7" key="1">
    <citation type="submission" date="2024-02" db="EMBL/GenBank/DDBJ databases">
        <title>Chromosome-scale genome assembly of the rough periwinkle Littorina saxatilis.</title>
        <authorList>
            <person name="De Jode A."/>
            <person name="Faria R."/>
            <person name="Formenti G."/>
            <person name="Sims Y."/>
            <person name="Smith T.P."/>
            <person name="Tracey A."/>
            <person name="Wood J.M.D."/>
            <person name="Zagrodzka Z.B."/>
            <person name="Johannesson K."/>
            <person name="Butlin R.K."/>
            <person name="Leder E.H."/>
        </authorList>
    </citation>
    <scope>NUCLEOTIDE SEQUENCE [LARGE SCALE GENOMIC DNA]</scope>
    <source>
        <strain evidence="6">Snail1</strain>
        <tissue evidence="6">Muscle</tissue>
    </source>
</reference>
<evidence type="ECO:0000259" key="5">
    <source>
        <dbReference type="SMART" id="SM00969"/>
    </source>
</evidence>
<comment type="caution">
    <text evidence="6">The sequence shown here is derived from an EMBL/GenBank/DDBJ whole genome shotgun (WGS) entry which is preliminary data.</text>
</comment>
<dbReference type="Proteomes" id="UP001374579">
    <property type="component" value="Unassembled WGS sequence"/>
</dbReference>
<keyword evidence="7" id="KW-1185">Reference proteome</keyword>
<evidence type="ECO:0000313" key="7">
    <source>
        <dbReference type="Proteomes" id="UP001374579"/>
    </source>
</evidence>
<dbReference type="InterPro" id="IPR001496">
    <property type="entry name" value="SOCS_box"/>
</dbReference>
<evidence type="ECO:0000256" key="3">
    <source>
        <dbReference type="PROSITE-ProRule" id="PRU00023"/>
    </source>
</evidence>
<dbReference type="PANTHER" id="PTHR24201">
    <property type="entry name" value="ANK_REP_REGION DOMAIN-CONTAINING PROTEIN"/>
    <property type="match status" value="1"/>
</dbReference>
<feature type="region of interest" description="Disordered" evidence="4">
    <location>
        <begin position="1"/>
        <end position="32"/>
    </location>
</feature>